<protein>
    <recommendedName>
        <fullName evidence="4">Synaptobrevin, longin-like domain protein</fullName>
    </recommendedName>
</protein>
<evidence type="ECO:0008006" key="4">
    <source>
        <dbReference type="Google" id="ProtNLM"/>
    </source>
</evidence>
<evidence type="ECO:0000256" key="1">
    <source>
        <dbReference type="SAM" id="MobiDB-lite"/>
    </source>
</evidence>
<dbReference type="EMBL" id="BQNB010008709">
    <property type="protein sequence ID" value="GJS53193.1"/>
    <property type="molecule type" value="Genomic_DNA"/>
</dbReference>
<feature type="region of interest" description="Disordered" evidence="1">
    <location>
        <begin position="248"/>
        <end position="338"/>
    </location>
</feature>
<feature type="region of interest" description="Disordered" evidence="1">
    <location>
        <begin position="390"/>
        <end position="421"/>
    </location>
</feature>
<feature type="compositionally biased region" description="Low complexity" evidence="1">
    <location>
        <begin position="270"/>
        <end position="303"/>
    </location>
</feature>
<reference evidence="2" key="1">
    <citation type="journal article" date="2022" name="Int. J. Mol. Sci.">
        <title>Draft Genome of Tanacetum Coccineum: Genomic Comparison of Closely Related Tanacetum-Family Plants.</title>
        <authorList>
            <person name="Yamashiro T."/>
            <person name="Shiraishi A."/>
            <person name="Nakayama K."/>
            <person name="Satake H."/>
        </authorList>
    </citation>
    <scope>NUCLEOTIDE SEQUENCE</scope>
</reference>
<evidence type="ECO:0000313" key="2">
    <source>
        <dbReference type="EMBL" id="GJS53193.1"/>
    </source>
</evidence>
<sequence length="421" mass="47445">MACMGFCDKHNMVAFLQKPTRSEEFHQIVDFLVDSHIRYALVTNPTIYVSLIEQFWQTATVETINDGEQQITVIVDEHNFAITEASVRRHLQLADVDGISSMPNTKFFENLSRMGYVSDNEKLTFKKAKFSPQWRFFIHTILHCLSPKKTSWEQFSSNIATAIICLATNMTFKFSKLIFDGMVKNVDSKTKFLMYPRFIQIFLNKQKRFFNEHHAEYVAPTLTNKLFSNMKIGFTGVHVPLFDTMILHDQPGQGEGPTLSVESQHTPIVSPHTSQPTTSQPTASHSISTPPHSTQQPTSKPTSPTSPPSTEPQIQDTTSTMPHDSPLLGGNTPGSVEGSMKLNELMDLCTKLVERVTSLETELTKTKQVYGKAITKLVKKVKSLEDKLKSTKARRKSKIVLSDEEENLVSDAPSKQGRMEE</sequence>
<accession>A0ABQ4WK35</accession>
<keyword evidence="3" id="KW-1185">Reference proteome</keyword>
<comment type="caution">
    <text evidence="2">The sequence shown here is derived from an EMBL/GenBank/DDBJ whole genome shotgun (WGS) entry which is preliminary data.</text>
</comment>
<evidence type="ECO:0000313" key="3">
    <source>
        <dbReference type="Proteomes" id="UP001151760"/>
    </source>
</evidence>
<gene>
    <name evidence="2" type="ORF">Tco_0626555</name>
</gene>
<reference evidence="2" key="2">
    <citation type="submission" date="2022-01" db="EMBL/GenBank/DDBJ databases">
        <authorList>
            <person name="Yamashiro T."/>
            <person name="Shiraishi A."/>
            <person name="Satake H."/>
            <person name="Nakayama K."/>
        </authorList>
    </citation>
    <scope>NUCLEOTIDE SEQUENCE</scope>
</reference>
<organism evidence="2 3">
    <name type="scientific">Tanacetum coccineum</name>
    <dbReference type="NCBI Taxonomy" id="301880"/>
    <lineage>
        <taxon>Eukaryota</taxon>
        <taxon>Viridiplantae</taxon>
        <taxon>Streptophyta</taxon>
        <taxon>Embryophyta</taxon>
        <taxon>Tracheophyta</taxon>
        <taxon>Spermatophyta</taxon>
        <taxon>Magnoliopsida</taxon>
        <taxon>eudicotyledons</taxon>
        <taxon>Gunneridae</taxon>
        <taxon>Pentapetalae</taxon>
        <taxon>asterids</taxon>
        <taxon>campanulids</taxon>
        <taxon>Asterales</taxon>
        <taxon>Asteraceae</taxon>
        <taxon>Asteroideae</taxon>
        <taxon>Anthemideae</taxon>
        <taxon>Anthemidinae</taxon>
        <taxon>Tanacetum</taxon>
    </lineage>
</organism>
<dbReference type="Proteomes" id="UP001151760">
    <property type="component" value="Unassembled WGS sequence"/>
</dbReference>
<name>A0ABQ4WK35_9ASTR</name>
<proteinExistence type="predicted"/>